<name>I3SLI8_LOTJA</name>
<evidence type="ECO:0000256" key="1">
    <source>
        <dbReference type="SAM" id="SignalP"/>
    </source>
</evidence>
<sequence>MKLFNRLRKILMSLIFLVPSRRSMTDSTHKNHPDRFEPPKTSSCSSHYSFYSHYNEAIADCIEFFNESAQDGIVMDGRRKSDVV</sequence>
<protein>
    <submittedName>
        <fullName evidence="2">Uncharacterized protein</fullName>
    </submittedName>
</protein>
<dbReference type="AlphaFoldDB" id="I3SLI8"/>
<organism evidence="2">
    <name type="scientific">Lotus japonicus</name>
    <name type="common">Lotus corniculatus var. japonicus</name>
    <dbReference type="NCBI Taxonomy" id="34305"/>
    <lineage>
        <taxon>Eukaryota</taxon>
        <taxon>Viridiplantae</taxon>
        <taxon>Streptophyta</taxon>
        <taxon>Embryophyta</taxon>
        <taxon>Tracheophyta</taxon>
        <taxon>Spermatophyta</taxon>
        <taxon>Magnoliopsida</taxon>
        <taxon>eudicotyledons</taxon>
        <taxon>Gunneridae</taxon>
        <taxon>Pentapetalae</taxon>
        <taxon>rosids</taxon>
        <taxon>fabids</taxon>
        <taxon>Fabales</taxon>
        <taxon>Fabaceae</taxon>
        <taxon>Papilionoideae</taxon>
        <taxon>50 kb inversion clade</taxon>
        <taxon>NPAAA clade</taxon>
        <taxon>Hologalegina</taxon>
        <taxon>robinioid clade</taxon>
        <taxon>Loteae</taxon>
        <taxon>Lotus</taxon>
    </lineage>
</organism>
<feature type="chain" id="PRO_5003679528" evidence="1">
    <location>
        <begin position="26"/>
        <end position="84"/>
    </location>
</feature>
<accession>I3SLI8</accession>
<proteinExistence type="evidence at transcript level"/>
<dbReference type="EMBL" id="BT141336">
    <property type="protein sequence ID" value="AFK41130.1"/>
    <property type="molecule type" value="mRNA"/>
</dbReference>
<dbReference type="PANTHER" id="PTHR35111">
    <property type="entry name" value="F10A5.9-RELATED"/>
    <property type="match status" value="1"/>
</dbReference>
<dbReference type="PANTHER" id="PTHR35111:SF5">
    <property type="entry name" value="F10A5.9"/>
    <property type="match status" value="1"/>
</dbReference>
<feature type="signal peptide" evidence="1">
    <location>
        <begin position="1"/>
        <end position="25"/>
    </location>
</feature>
<reference evidence="2" key="1">
    <citation type="submission" date="2012-05" db="EMBL/GenBank/DDBJ databases">
        <authorList>
            <person name="Krishnakumar V."/>
            <person name="Cheung F."/>
            <person name="Xiao Y."/>
            <person name="Chan A."/>
            <person name="Moskal W.A."/>
            <person name="Town C.D."/>
        </authorList>
    </citation>
    <scope>NUCLEOTIDE SEQUENCE</scope>
</reference>
<evidence type="ECO:0000313" key="2">
    <source>
        <dbReference type="EMBL" id="AFK41130.1"/>
    </source>
</evidence>
<keyword evidence="1" id="KW-0732">Signal</keyword>